<dbReference type="PANTHER" id="PTHR37610">
    <property type="entry name" value="CCHC-TYPE DOMAIN-CONTAINING PROTEIN"/>
    <property type="match status" value="1"/>
</dbReference>
<dbReference type="PANTHER" id="PTHR37610:SF45">
    <property type="entry name" value="RETROTRANSPOSON GAG DOMAIN-CONTAINING PROTEIN"/>
    <property type="match status" value="1"/>
</dbReference>
<reference evidence="3" key="1">
    <citation type="journal article" date="2019" name="Gigascience">
        <title>De novo genome assembly of the endangered Acer yangbiense, a plant species with extremely small populations endemic to Yunnan Province, China.</title>
        <authorList>
            <person name="Yang J."/>
            <person name="Wariss H.M."/>
            <person name="Tao L."/>
            <person name="Zhang R."/>
            <person name="Yun Q."/>
            <person name="Hollingsworth P."/>
            <person name="Dao Z."/>
            <person name="Luo G."/>
            <person name="Guo H."/>
            <person name="Ma Y."/>
            <person name="Sun W."/>
        </authorList>
    </citation>
    <scope>NUCLEOTIDE SEQUENCE [LARGE SCALE GENOMIC DNA]</scope>
    <source>
        <strain evidence="3">cv. br00</strain>
    </source>
</reference>
<evidence type="ECO:0000313" key="2">
    <source>
        <dbReference type="EMBL" id="KAB5521918.1"/>
    </source>
</evidence>
<evidence type="ECO:0000313" key="3">
    <source>
        <dbReference type="Proteomes" id="UP000326939"/>
    </source>
</evidence>
<accession>A0A5N5JR59</accession>
<proteinExistence type="predicted"/>
<comment type="caution">
    <text evidence="2">The sequence shown here is derived from an EMBL/GenBank/DDBJ whole genome shotgun (WGS) entry which is preliminary data.</text>
</comment>
<sequence>MTTESPSQIETPSQTESPSPIIHVQTENPGFNAGVILTETNYDTWSQIIEMQIAGREKLDYIIGNSPQPDAKDPSYSKWYAENQKIKGWLLTSMNSEIMKRYLRLRTAREIWSALAKAFYDGSDETKIFALNQRAFSIRQSNRPLPTYYGELVEIFQELDYRDNVKMRDPEDLIMYKRAVEKLRTHIFLNGLDAEFEQVQGEILRMDPSLDLESSYAYVRREANRRLLLNKDMTTSDSMAITRYSAPYIAVTAAE</sequence>
<protein>
    <recommendedName>
        <fullName evidence="4">Retrotransposon Copia-like N-terminal domain-containing protein</fullName>
    </recommendedName>
</protein>
<dbReference type="AlphaFoldDB" id="A0A5N5JR59"/>
<evidence type="ECO:0008006" key="4">
    <source>
        <dbReference type="Google" id="ProtNLM"/>
    </source>
</evidence>
<dbReference type="Proteomes" id="UP000326939">
    <property type="component" value="Chromosome 16"/>
</dbReference>
<keyword evidence="3" id="KW-1185">Reference proteome</keyword>
<organism evidence="2 3">
    <name type="scientific">Salix brachista</name>
    <dbReference type="NCBI Taxonomy" id="2182728"/>
    <lineage>
        <taxon>Eukaryota</taxon>
        <taxon>Viridiplantae</taxon>
        <taxon>Streptophyta</taxon>
        <taxon>Embryophyta</taxon>
        <taxon>Tracheophyta</taxon>
        <taxon>Spermatophyta</taxon>
        <taxon>Magnoliopsida</taxon>
        <taxon>eudicotyledons</taxon>
        <taxon>Gunneridae</taxon>
        <taxon>Pentapetalae</taxon>
        <taxon>rosids</taxon>
        <taxon>fabids</taxon>
        <taxon>Malpighiales</taxon>
        <taxon>Salicaceae</taxon>
        <taxon>Saliceae</taxon>
        <taxon>Salix</taxon>
    </lineage>
</organism>
<gene>
    <name evidence="2" type="ORF">DKX38_026237</name>
</gene>
<dbReference type="Pfam" id="PF14223">
    <property type="entry name" value="Retrotran_gag_2"/>
    <property type="match status" value="1"/>
</dbReference>
<evidence type="ECO:0000256" key="1">
    <source>
        <dbReference type="SAM" id="MobiDB-lite"/>
    </source>
</evidence>
<feature type="region of interest" description="Disordered" evidence="1">
    <location>
        <begin position="1"/>
        <end position="21"/>
    </location>
</feature>
<feature type="compositionally biased region" description="Polar residues" evidence="1">
    <location>
        <begin position="1"/>
        <end position="18"/>
    </location>
</feature>
<name>A0A5N5JR59_9ROSI</name>
<dbReference type="EMBL" id="VDCV01000016">
    <property type="protein sequence ID" value="KAB5521918.1"/>
    <property type="molecule type" value="Genomic_DNA"/>
</dbReference>